<feature type="transmembrane region" description="Helical" evidence="1">
    <location>
        <begin position="242"/>
        <end position="262"/>
    </location>
</feature>
<name>A0A1C3WK37_9HYPH</name>
<organism evidence="2 3">
    <name type="scientific">Rhizobium hainanense</name>
    <dbReference type="NCBI Taxonomy" id="52131"/>
    <lineage>
        <taxon>Bacteria</taxon>
        <taxon>Pseudomonadati</taxon>
        <taxon>Pseudomonadota</taxon>
        <taxon>Alphaproteobacteria</taxon>
        <taxon>Hyphomicrobiales</taxon>
        <taxon>Rhizobiaceae</taxon>
        <taxon>Rhizobium/Agrobacterium group</taxon>
        <taxon>Rhizobium</taxon>
    </lineage>
</organism>
<feature type="transmembrane region" description="Helical" evidence="1">
    <location>
        <begin position="84"/>
        <end position="102"/>
    </location>
</feature>
<reference evidence="3" key="1">
    <citation type="submission" date="2016-08" db="EMBL/GenBank/DDBJ databases">
        <authorList>
            <person name="Varghese N."/>
            <person name="Submissions Spin"/>
        </authorList>
    </citation>
    <scope>NUCLEOTIDE SEQUENCE [LARGE SCALE GENOMIC DNA]</scope>
    <source>
        <strain evidence="3">CCBAU 57015</strain>
    </source>
</reference>
<feature type="transmembrane region" description="Helical" evidence="1">
    <location>
        <begin position="274"/>
        <end position="294"/>
    </location>
</feature>
<gene>
    <name evidence="2" type="ORF">GA0061100_12411</name>
</gene>
<evidence type="ECO:0000256" key="1">
    <source>
        <dbReference type="SAM" id="Phobius"/>
    </source>
</evidence>
<keyword evidence="3" id="KW-1185">Reference proteome</keyword>
<sequence length="302" mass="31478">MIVRVSGAPWIGNTENQYMLGFGNSPQEALVASLFSVALVGFLVSGLMRWRGLIRLSDLLMPAALLAAYWLTYNKVPPFPPVGAVNKVFYVIVVGTAIGLAAEITSPHTARLLALLQPVAAAFYIGLPRLGTAPWEVALASVAGMAIMWMVFLHGETAAVDDIKRGGVVAVLALGFAPLALLGASSSSFQLCLIFAGGCFGILAIHAVKPGFRFGGASSTGALGGLIAIVDTVVLITRKADLIALAVLALCFVLPALSERICLKLGLSRPFPRLFVHVALAALPAATAFAVAFVDYGSSFPV</sequence>
<keyword evidence="1" id="KW-0812">Transmembrane</keyword>
<dbReference type="EMBL" id="FMAC01000024">
    <property type="protein sequence ID" value="SCB40328.1"/>
    <property type="molecule type" value="Genomic_DNA"/>
</dbReference>
<proteinExistence type="predicted"/>
<dbReference type="STRING" id="52131.GA0061100_12411"/>
<evidence type="ECO:0000313" key="3">
    <source>
        <dbReference type="Proteomes" id="UP000186228"/>
    </source>
</evidence>
<feature type="transmembrane region" description="Helical" evidence="1">
    <location>
        <begin position="53"/>
        <end position="72"/>
    </location>
</feature>
<keyword evidence="1" id="KW-1133">Transmembrane helix</keyword>
<dbReference type="AlphaFoldDB" id="A0A1C3WK37"/>
<feature type="transmembrane region" description="Helical" evidence="1">
    <location>
        <begin position="188"/>
        <end position="208"/>
    </location>
</feature>
<keyword evidence="1" id="KW-0472">Membrane</keyword>
<evidence type="ECO:0000313" key="2">
    <source>
        <dbReference type="EMBL" id="SCB40328.1"/>
    </source>
</evidence>
<dbReference type="Proteomes" id="UP000186228">
    <property type="component" value="Unassembled WGS sequence"/>
</dbReference>
<protein>
    <submittedName>
        <fullName evidence="2">Uncharacterized protein</fullName>
    </submittedName>
</protein>
<feature type="transmembrane region" description="Helical" evidence="1">
    <location>
        <begin position="133"/>
        <end position="153"/>
    </location>
</feature>
<feature type="transmembrane region" description="Helical" evidence="1">
    <location>
        <begin position="109"/>
        <end position="127"/>
    </location>
</feature>
<feature type="transmembrane region" description="Helical" evidence="1">
    <location>
        <begin position="165"/>
        <end position="182"/>
    </location>
</feature>
<feature type="transmembrane region" description="Helical" evidence="1">
    <location>
        <begin position="215"/>
        <end position="236"/>
    </location>
</feature>
<feature type="transmembrane region" description="Helical" evidence="1">
    <location>
        <begin position="29"/>
        <end position="48"/>
    </location>
</feature>
<accession>A0A1C3WK37</accession>
<dbReference type="RefSeq" id="WP_244558025.1">
    <property type="nucleotide sequence ID" value="NZ_FMAC01000024.1"/>
</dbReference>